<evidence type="ECO:0000256" key="7">
    <source>
        <dbReference type="SAM" id="Phobius"/>
    </source>
</evidence>
<name>A0A202EDY8_9EURY</name>
<evidence type="ECO:0000256" key="4">
    <source>
        <dbReference type="ARBA" id="ARBA00022989"/>
    </source>
</evidence>
<keyword evidence="3 7" id="KW-0812">Transmembrane</keyword>
<dbReference type="EMBL" id="MWPH01000001">
    <property type="protein sequence ID" value="OVE86435.1"/>
    <property type="molecule type" value="Genomic_DNA"/>
</dbReference>
<evidence type="ECO:0000256" key="2">
    <source>
        <dbReference type="ARBA" id="ARBA00022475"/>
    </source>
</evidence>
<feature type="compositionally biased region" description="Basic and acidic residues" evidence="6">
    <location>
        <begin position="337"/>
        <end position="352"/>
    </location>
</feature>
<comment type="subcellular location">
    <subcellularLocation>
        <location evidence="1">Cell membrane</location>
        <topology evidence="1">Multi-pass membrane protein</topology>
    </subcellularLocation>
</comment>
<feature type="region of interest" description="Disordered" evidence="6">
    <location>
        <begin position="319"/>
        <end position="352"/>
    </location>
</feature>
<dbReference type="GO" id="GO:0005886">
    <property type="term" value="C:plasma membrane"/>
    <property type="evidence" value="ECO:0007669"/>
    <property type="project" value="UniProtKB-SubCell"/>
</dbReference>
<comment type="caution">
    <text evidence="8">The sequence shown here is derived from an EMBL/GenBank/DDBJ whole genome shotgun (WGS) entry which is preliminary data.</text>
</comment>
<dbReference type="Proteomes" id="UP000196084">
    <property type="component" value="Unassembled WGS sequence"/>
</dbReference>
<sequence length="352" mass="37296">MTGTNGLLVPIAPSATLEETVSHAVSVATDGEKPVPVHLVTTVSGHHVEDDLDRYEDVLERAERRAREAGPDSLTVDTALLGADRYVAGPTDHIELFVEYAADHGLERVILDPNYAIDATSPTLQSVESTLARTPLECERAPVSASGWQPTSGELVRAGVIGVVAFGFYIALGGPTYTFALGSGVVAAAIAALLLRNAAFETTPKPLSSLQTVGRGLIFVPYLLWEITKANVLFAYVVLHPSLPIDPGLDRIDAAVSDGISVTTFANSITLTPGTLTVDAEGHHLLVHSLTPGARDDVVDGVHERAVRYLFYGREGLELPGPGERNDDEPLLGPAADADRARARTDGGDRDD</sequence>
<dbReference type="AlphaFoldDB" id="A0A202EDY8"/>
<dbReference type="PANTHER" id="PTHR34584:SF1">
    <property type="entry name" value="NA(+)_H(+) ANTIPORTER SUBUNIT E1"/>
    <property type="match status" value="1"/>
</dbReference>
<evidence type="ECO:0000256" key="1">
    <source>
        <dbReference type="ARBA" id="ARBA00004651"/>
    </source>
</evidence>
<keyword evidence="5 7" id="KW-0472">Membrane</keyword>
<reference evidence="8 9" key="1">
    <citation type="submission" date="2017-02" db="EMBL/GenBank/DDBJ databases">
        <title>Natronthermophilus aegyptiacus gen. nov.,sp. nov., an aerobic, extremely halophilic alkalithermophilic archaeon isolated from the athalassohaline Wadi An Natrun, Egypt.</title>
        <authorList>
            <person name="Zhao B."/>
        </authorList>
    </citation>
    <scope>NUCLEOTIDE SEQUENCE [LARGE SCALE GENOMIC DNA]</scope>
    <source>
        <strain evidence="8 9">CGMCC 1.3597</strain>
    </source>
</reference>
<dbReference type="Pfam" id="PF01899">
    <property type="entry name" value="MNHE"/>
    <property type="match status" value="1"/>
</dbReference>
<feature type="transmembrane region" description="Helical" evidence="7">
    <location>
        <begin position="178"/>
        <end position="195"/>
    </location>
</feature>
<gene>
    <name evidence="8" type="ORF">B2G88_03965</name>
</gene>
<organism evidence="8 9">
    <name type="scientific">Natronolimnobius baerhuensis</name>
    <dbReference type="NCBI Taxonomy" id="253108"/>
    <lineage>
        <taxon>Archaea</taxon>
        <taxon>Methanobacteriati</taxon>
        <taxon>Methanobacteriota</taxon>
        <taxon>Stenosarchaea group</taxon>
        <taxon>Halobacteria</taxon>
        <taxon>Halobacteriales</taxon>
        <taxon>Natrialbaceae</taxon>
        <taxon>Natronolimnobius</taxon>
    </lineage>
</organism>
<evidence type="ECO:0000256" key="3">
    <source>
        <dbReference type="ARBA" id="ARBA00022692"/>
    </source>
</evidence>
<dbReference type="InterPro" id="IPR002758">
    <property type="entry name" value="Cation_antiport_E"/>
</dbReference>
<proteinExistence type="predicted"/>
<dbReference type="GO" id="GO:0008324">
    <property type="term" value="F:monoatomic cation transmembrane transporter activity"/>
    <property type="evidence" value="ECO:0007669"/>
    <property type="project" value="InterPro"/>
</dbReference>
<dbReference type="NCBIfam" id="NF009295">
    <property type="entry name" value="PRK12652.1"/>
    <property type="match status" value="1"/>
</dbReference>
<keyword evidence="4 7" id="KW-1133">Transmembrane helix</keyword>
<keyword evidence="9" id="KW-1185">Reference proteome</keyword>
<accession>A0A202EDY8</accession>
<evidence type="ECO:0000313" key="9">
    <source>
        <dbReference type="Proteomes" id="UP000196084"/>
    </source>
</evidence>
<keyword evidence="2" id="KW-1003">Cell membrane</keyword>
<dbReference type="PANTHER" id="PTHR34584">
    <property type="entry name" value="NA(+)/H(+) ANTIPORTER SUBUNIT E1"/>
    <property type="match status" value="1"/>
</dbReference>
<feature type="transmembrane region" description="Helical" evidence="7">
    <location>
        <begin position="216"/>
        <end position="239"/>
    </location>
</feature>
<protein>
    <submittedName>
        <fullName evidence="8">Cation:proton antiporter</fullName>
    </submittedName>
</protein>
<evidence type="ECO:0000256" key="6">
    <source>
        <dbReference type="SAM" id="MobiDB-lite"/>
    </source>
</evidence>
<evidence type="ECO:0000256" key="5">
    <source>
        <dbReference type="ARBA" id="ARBA00023136"/>
    </source>
</evidence>
<evidence type="ECO:0000313" key="8">
    <source>
        <dbReference type="EMBL" id="OVE86435.1"/>
    </source>
</evidence>
<dbReference type="RefSeq" id="WP_087714295.1">
    <property type="nucleotide sequence ID" value="NZ_MWPH01000001.1"/>
</dbReference>